<dbReference type="RefSeq" id="WP_012502266.1">
    <property type="nucleotide sequence ID" value="NC_011027.1"/>
</dbReference>
<dbReference type="Gene3D" id="1.20.120.740">
    <property type="entry name" value="YgfB uncharacterised protein family UPF0149, PF03695"/>
    <property type="match status" value="1"/>
</dbReference>
<sequence>MIQSDSSLLPLSQEELNELEGFLVSDKTSEECMSSLEMIDGYMTALVIGPEMVPQPRWIQYMIDPDNKQEQLFESTEVEESITGLLFRHASAIAAQFETNPEEFLPLYEMFGYGEPEEREIAIEEWALGFILGMELSHEAWQPLFDEESSAMLAGPLFILGKVSDDYEAMSQEERDEITAMLEESIINIHAFWQQEDEDEE</sequence>
<dbReference type="HOGENOM" id="CLU_078487_1_1_10"/>
<dbReference type="AlphaFoldDB" id="B3QND0"/>
<keyword evidence="2" id="KW-1185">Reference proteome</keyword>
<protein>
    <submittedName>
        <fullName evidence="1">YecA family protein</fullName>
    </submittedName>
</protein>
<dbReference type="NCBIfam" id="TIGR02292">
    <property type="entry name" value="ygfB_yecA"/>
    <property type="match status" value="1"/>
</dbReference>
<dbReference type="SUPFAM" id="SSF101327">
    <property type="entry name" value="YgfB-like"/>
    <property type="match status" value="1"/>
</dbReference>
<evidence type="ECO:0000313" key="1">
    <source>
        <dbReference type="EMBL" id="ACF11433.1"/>
    </source>
</evidence>
<dbReference type="InterPro" id="IPR036255">
    <property type="entry name" value="YgfB-like_sf"/>
</dbReference>
<dbReference type="eggNOG" id="COG3318">
    <property type="taxonomic scope" value="Bacteria"/>
</dbReference>
<dbReference type="Proteomes" id="UP000008811">
    <property type="component" value="Chromosome"/>
</dbReference>
<dbReference type="OrthoDB" id="570299at2"/>
<accession>B3QND0</accession>
<dbReference type="EMBL" id="CP001099">
    <property type="protein sequence ID" value="ACF11433.1"/>
    <property type="molecule type" value="Genomic_DNA"/>
</dbReference>
<dbReference type="STRING" id="517417.Cpar_1025"/>
<dbReference type="Pfam" id="PF03695">
    <property type="entry name" value="UPF0149"/>
    <property type="match status" value="1"/>
</dbReference>
<dbReference type="KEGG" id="cpc:Cpar_1025"/>
<gene>
    <name evidence="1" type="ordered locus">Cpar_1025</name>
</gene>
<proteinExistence type="predicted"/>
<name>B3QND0_CHLP8</name>
<dbReference type="InterPro" id="IPR011978">
    <property type="entry name" value="YgfB-like"/>
</dbReference>
<reference evidence="1" key="1">
    <citation type="submission" date="2008-06" db="EMBL/GenBank/DDBJ databases">
        <title>Complete sequence of Chlorobaculum parvum NCIB 8327.</title>
        <authorList>
            <consortium name="US DOE Joint Genome Institute"/>
            <person name="Lucas S."/>
            <person name="Copeland A."/>
            <person name="Lapidus A."/>
            <person name="Glavina del Rio T."/>
            <person name="Dalin E."/>
            <person name="Tice H."/>
            <person name="Bruce D."/>
            <person name="Goodwin L."/>
            <person name="Pitluck S."/>
            <person name="Schmutz J."/>
            <person name="Larimer F."/>
            <person name="Land M."/>
            <person name="Hauser L."/>
            <person name="Kyrpides N."/>
            <person name="Mikhailova N."/>
            <person name="Zhao F."/>
            <person name="Li T."/>
            <person name="Liu Z."/>
            <person name="Overmann J."/>
            <person name="Bryant D.A."/>
            <person name="Richardson P."/>
        </authorList>
    </citation>
    <scope>NUCLEOTIDE SEQUENCE [LARGE SCALE GENOMIC DNA]</scope>
    <source>
        <strain evidence="1">NCIB 8327</strain>
    </source>
</reference>
<organism evidence="1 2">
    <name type="scientific">Chlorobaculum parvum (strain DSM 263 / NCIMB 8327)</name>
    <name type="common">Chlorobium vibrioforme subsp. thiosulfatophilum</name>
    <dbReference type="NCBI Taxonomy" id="517417"/>
    <lineage>
        <taxon>Bacteria</taxon>
        <taxon>Pseudomonadati</taxon>
        <taxon>Chlorobiota</taxon>
        <taxon>Chlorobiia</taxon>
        <taxon>Chlorobiales</taxon>
        <taxon>Chlorobiaceae</taxon>
        <taxon>Chlorobaculum</taxon>
    </lineage>
</organism>
<evidence type="ECO:0000313" key="2">
    <source>
        <dbReference type="Proteomes" id="UP000008811"/>
    </source>
</evidence>